<organism evidence="1 2">
    <name type="scientific">Lagenidium giganteum</name>
    <dbReference type="NCBI Taxonomy" id="4803"/>
    <lineage>
        <taxon>Eukaryota</taxon>
        <taxon>Sar</taxon>
        <taxon>Stramenopiles</taxon>
        <taxon>Oomycota</taxon>
        <taxon>Peronosporomycetes</taxon>
        <taxon>Pythiales</taxon>
        <taxon>Pythiaceae</taxon>
    </lineage>
</organism>
<gene>
    <name evidence="1" type="ORF">N0F65_008015</name>
</gene>
<reference evidence="1" key="2">
    <citation type="journal article" date="2023" name="Microbiol Resour">
        <title>Decontamination and Annotation of the Draft Genome Sequence of the Oomycete Lagenidium giganteum ARSEF 373.</title>
        <authorList>
            <person name="Morgan W.R."/>
            <person name="Tartar A."/>
        </authorList>
    </citation>
    <scope>NUCLEOTIDE SEQUENCE</scope>
    <source>
        <strain evidence="1">ARSEF 373</strain>
    </source>
</reference>
<protein>
    <submittedName>
        <fullName evidence="1">Uncharacterized protein</fullName>
    </submittedName>
</protein>
<feature type="non-terminal residue" evidence="1">
    <location>
        <position position="1"/>
    </location>
</feature>
<sequence length="192" mass="21474">DTNYDVDCTEIPYCRFIDRSKTALTTTSQLTECMLSLDNFDGHVVVVRVVVVRKRSRMRIRKCQSTGRAVFETTAEHLNAVRSRQLADSQPPPPSPIRNQLVDEMSLEPNAISTLAKIQQFIANYRKMTLKESGCVEDPQDAIRKSRLRPEMNDCDAFSFGVLYVDGMPQIEDAARCLSASARSAPTAEQAA</sequence>
<accession>A0AAV2YN10</accession>
<dbReference type="Proteomes" id="UP001146120">
    <property type="component" value="Unassembled WGS sequence"/>
</dbReference>
<proteinExistence type="predicted"/>
<evidence type="ECO:0000313" key="2">
    <source>
        <dbReference type="Proteomes" id="UP001146120"/>
    </source>
</evidence>
<reference evidence="1" key="1">
    <citation type="submission" date="2022-11" db="EMBL/GenBank/DDBJ databases">
        <authorList>
            <person name="Morgan W.R."/>
            <person name="Tartar A."/>
        </authorList>
    </citation>
    <scope>NUCLEOTIDE SEQUENCE</scope>
    <source>
        <strain evidence="1">ARSEF 373</strain>
    </source>
</reference>
<name>A0AAV2YN10_9STRA</name>
<comment type="caution">
    <text evidence="1">The sequence shown here is derived from an EMBL/GenBank/DDBJ whole genome shotgun (WGS) entry which is preliminary data.</text>
</comment>
<dbReference type="AlphaFoldDB" id="A0AAV2YN10"/>
<evidence type="ECO:0000313" key="1">
    <source>
        <dbReference type="EMBL" id="DAZ96365.1"/>
    </source>
</evidence>
<dbReference type="EMBL" id="DAKRPA010000170">
    <property type="protein sequence ID" value="DAZ96365.1"/>
    <property type="molecule type" value="Genomic_DNA"/>
</dbReference>
<keyword evidence="2" id="KW-1185">Reference proteome</keyword>